<name>A0A3D9DWW1_9GAMM</name>
<dbReference type="RefSeq" id="WP_115853959.1">
    <property type="nucleotide sequence ID" value="NZ_QRDJ01000007.1"/>
</dbReference>
<comment type="caution">
    <text evidence="2">The sequence shown here is derived from an EMBL/GenBank/DDBJ whole genome shotgun (WGS) entry which is preliminary data.</text>
</comment>
<dbReference type="OrthoDB" id="5625143at2"/>
<evidence type="ECO:0000313" key="2">
    <source>
        <dbReference type="EMBL" id="REC94869.1"/>
    </source>
</evidence>
<feature type="region of interest" description="Disordered" evidence="1">
    <location>
        <begin position="251"/>
        <end position="274"/>
    </location>
</feature>
<dbReference type="InterPro" id="IPR009228">
    <property type="entry name" value="Capsid_scaffold_GpO"/>
</dbReference>
<dbReference type="Proteomes" id="UP000256334">
    <property type="component" value="Unassembled WGS sequence"/>
</dbReference>
<dbReference type="Pfam" id="PF05929">
    <property type="entry name" value="Phage_GPO"/>
    <property type="match status" value="1"/>
</dbReference>
<keyword evidence="3" id="KW-1185">Reference proteome</keyword>
<dbReference type="EMBL" id="QRDJ01000007">
    <property type="protein sequence ID" value="REC94869.1"/>
    <property type="molecule type" value="Genomic_DNA"/>
</dbReference>
<evidence type="ECO:0000313" key="3">
    <source>
        <dbReference type="Proteomes" id="UP000256334"/>
    </source>
</evidence>
<proteinExistence type="predicted"/>
<protein>
    <submittedName>
        <fullName evidence="2">Capsid scaffolding serine peptidase GPO</fullName>
    </submittedName>
</protein>
<accession>A0A3D9DWW1</accession>
<reference evidence="2 3" key="1">
    <citation type="submission" date="2018-07" db="EMBL/GenBank/DDBJ databases">
        <title>Genomic Encyclopedia of Type Strains, Phase IV (KMG-IV): sequencing the most valuable type-strain genomes for metagenomic binning, comparative biology and taxonomic classification.</title>
        <authorList>
            <person name="Goeker M."/>
        </authorList>
    </citation>
    <scope>NUCLEOTIDE SEQUENCE [LARGE SCALE GENOMIC DNA]</scope>
    <source>
        <strain evidence="2 3">DSM 14324</strain>
    </source>
</reference>
<gene>
    <name evidence="2" type="ORF">C8D72_1698</name>
</gene>
<evidence type="ECO:0000256" key="1">
    <source>
        <dbReference type="SAM" id="MobiDB-lite"/>
    </source>
</evidence>
<dbReference type="AlphaFoldDB" id="A0A3D9DWW1"/>
<sequence>MPWHRIATEGATTDGRKIERKWLEQMAANFNPEKYGCRINLEHIKGILPDSPFKAYGDVVGLKTEENDEGKLQLFADLDPTDELKAMNKARQKVYTSMEIEPDFSDTGEAYLVGLAVTDSPASLGTSMLQFSAGAGADSPLTSRKRRPENLFSEAVEVDFTAGIDDPEPEHSKGPSLSERVKAMFAQHRNKTSGDFAAMRDDLEKTMGMFVQENADLRTELAKRPSAEQFNELKTAHEQLKTAHDELYATLDKTPRYKSRTPATGGNGSIETDC</sequence>
<organism evidence="2 3">
    <name type="scientific">Kushneria indalinina DSM 14324</name>
    <dbReference type="NCBI Taxonomy" id="1122140"/>
    <lineage>
        <taxon>Bacteria</taxon>
        <taxon>Pseudomonadati</taxon>
        <taxon>Pseudomonadota</taxon>
        <taxon>Gammaproteobacteria</taxon>
        <taxon>Oceanospirillales</taxon>
        <taxon>Halomonadaceae</taxon>
        <taxon>Kushneria</taxon>
    </lineage>
</organism>